<comment type="subcellular location">
    <subcellularLocation>
        <location evidence="1">Membrane</location>
        <topology evidence="1">Multi-pass membrane protein</topology>
    </subcellularLocation>
</comment>
<dbReference type="GeneID" id="62165101"/>
<dbReference type="FunFam" id="1.20.1250.20:FF:000134">
    <property type="entry name" value="MFS sugar transporter protein"/>
    <property type="match status" value="1"/>
</dbReference>
<feature type="transmembrane region" description="Helical" evidence="7">
    <location>
        <begin position="159"/>
        <end position="178"/>
    </location>
</feature>
<dbReference type="GO" id="GO:0005351">
    <property type="term" value="F:carbohydrate:proton symporter activity"/>
    <property type="evidence" value="ECO:0007669"/>
    <property type="project" value="TreeGrafter"/>
</dbReference>
<evidence type="ECO:0000313" key="10">
    <source>
        <dbReference type="Proteomes" id="UP000781932"/>
    </source>
</evidence>
<keyword evidence="3" id="KW-0813">Transport</keyword>
<dbReference type="Pfam" id="PF00083">
    <property type="entry name" value="Sugar_tr"/>
    <property type="match status" value="1"/>
</dbReference>
<feature type="transmembrane region" description="Helical" evidence="7">
    <location>
        <begin position="121"/>
        <end position="139"/>
    </location>
</feature>
<feature type="transmembrane region" description="Helical" evidence="7">
    <location>
        <begin position="346"/>
        <end position="365"/>
    </location>
</feature>
<dbReference type="PANTHER" id="PTHR48022">
    <property type="entry name" value="PLASTIDIC GLUCOSE TRANSPORTER 4"/>
    <property type="match status" value="1"/>
</dbReference>
<evidence type="ECO:0000256" key="3">
    <source>
        <dbReference type="ARBA" id="ARBA00022448"/>
    </source>
</evidence>
<dbReference type="PANTHER" id="PTHR48022:SF64">
    <property type="entry name" value="MAJOR FACILITATOR SUPERFAMILY (MFS) PROFILE DOMAIN-CONTAINING PROTEIN"/>
    <property type="match status" value="1"/>
</dbReference>
<proteinExistence type="inferred from homology"/>
<dbReference type="OrthoDB" id="6133115at2759"/>
<accession>A0A9P6LEG7</accession>
<evidence type="ECO:0000256" key="4">
    <source>
        <dbReference type="ARBA" id="ARBA00022692"/>
    </source>
</evidence>
<feature type="domain" description="Major facilitator superfamily (MFS) profile" evidence="8">
    <location>
        <begin position="51"/>
        <end position="469"/>
    </location>
</feature>
<feature type="transmembrane region" description="Helical" evidence="7">
    <location>
        <begin position="322"/>
        <end position="339"/>
    </location>
</feature>
<dbReference type="InterPro" id="IPR005828">
    <property type="entry name" value="MFS_sugar_transport-like"/>
</dbReference>
<keyword evidence="10" id="KW-1185">Reference proteome</keyword>
<feature type="transmembrane region" description="Helical" evidence="7">
    <location>
        <begin position="377"/>
        <end position="397"/>
    </location>
</feature>
<dbReference type="InterPro" id="IPR050360">
    <property type="entry name" value="MFS_Sugar_Transporters"/>
</dbReference>
<evidence type="ECO:0000256" key="2">
    <source>
        <dbReference type="ARBA" id="ARBA00010992"/>
    </source>
</evidence>
<feature type="transmembrane region" description="Helical" evidence="7">
    <location>
        <begin position="52"/>
        <end position="73"/>
    </location>
</feature>
<gene>
    <name evidence="9" type="ORF">CkaCkLH20_09312</name>
</gene>
<reference evidence="9" key="1">
    <citation type="submission" date="2020-03" db="EMBL/GenBank/DDBJ databases">
        <authorList>
            <person name="He L."/>
        </authorList>
    </citation>
    <scope>NUCLEOTIDE SEQUENCE</scope>
    <source>
        <strain evidence="9">CkLH20</strain>
    </source>
</reference>
<dbReference type="PROSITE" id="PS50850">
    <property type="entry name" value="MFS"/>
    <property type="match status" value="1"/>
</dbReference>
<feature type="transmembrane region" description="Helical" evidence="7">
    <location>
        <begin position="444"/>
        <end position="465"/>
    </location>
</feature>
<dbReference type="RefSeq" id="XP_038742610.1">
    <property type="nucleotide sequence ID" value="XM_038892027.1"/>
</dbReference>
<evidence type="ECO:0000259" key="8">
    <source>
        <dbReference type="PROSITE" id="PS50850"/>
    </source>
</evidence>
<reference evidence="9" key="2">
    <citation type="submission" date="2020-11" db="EMBL/GenBank/DDBJ databases">
        <title>Whole genome sequencing of Colletotrichum sp.</title>
        <authorList>
            <person name="Li H."/>
        </authorList>
    </citation>
    <scope>NUCLEOTIDE SEQUENCE</scope>
    <source>
        <strain evidence="9">CkLH20</strain>
    </source>
</reference>
<evidence type="ECO:0000256" key="6">
    <source>
        <dbReference type="ARBA" id="ARBA00023136"/>
    </source>
</evidence>
<dbReference type="EMBL" id="JAATWM020000033">
    <property type="protein sequence ID" value="KAF9873149.1"/>
    <property type="molecule type" value="Genomic_DNA"/>
</dbReference>
<feature type="transmembrane region" description="Helical" evidence="7">
    <location>
        <begin position="93"/>
        <end position="114"/>
    </location>
</feature>
<protein>
    <recommendedName>
        <fullName evidence="8">Major facilitator superfamily (MFS) profile domain-containing protein</fullName>
    </recommendedName>
</protein>
<evidence type="ECO:0000256" key="7">
    <source>
        <dbReference type="SAM" id="Phobius"/>
    </source>
</evidence>
<dbReference type="Gene3D" id="1.20.1250.20">
    <property type="entry name" value="MFS general substrate transporter like domains"/>
    <property type="match status" value="1"/>
</dbReference>
<dbReference type="AlphaFoldDB" id="A0A9P6LEG7"/>
<dbReference type="InterPro" id="IPR005829">
    <property type="entry name" value="Sugar_transporter_CS"/>
</dbReference>
<name>A0A9P6LEG7_9PEZI</name>
<feature type="transmembrane region" description="Helical" evidence="7">
    <location>
        <begin position="418"/>
        <end position="438"/>
    </location>
</feature>
<comment type="caution">
    <text evidence="9">The sequence shown here is derived from an EMBL/GenBank/DDBJ whole genome shotgun (WGS) entry which is preliminary data.</text>
</comment>
<dbReference type="PROSITE" id="PS00216">
    <property type="entry name" value="SUGAR_TRANSPORT_1"/>
    <property type="match status" value="1"/>
</dbReference>
<keyword evidence="5 7" id="KW-1133">Transmembrane helix</keyword>
<evidence type="ECO:0000313" key="9">
    <source>
        <dbReference type="EMBL" id="KAF9873149.1"/>
    </source>
</evidence>
<keyword evidence="6 7" id="KW-0472">Membrane</keyword>
<dbReference type="InterPro" id="IPR036259">
    <property type="entry name" value="MFS_trans_sf"/>
</dbReference>
<feature type="transmembrane region" description="Helical" evidence="7">
    <location>
        <begin position="280"/>
        <end position="302"/>
    </location>
</feature>
<keyword evidence="4 7" id="KW-0812">Transmembrane</keyword>
<dbReference type="SUPFAM" id="SSF103473">
    <property type="entry name" value="MFS general substrate transporter"/>
    <property type="match status" value="1"/>
</dbReference>
<dbReference type="Proteomes" id="UP000781932">
    <property type="component" value="Unassembled WGS sequence"/>
</dbReference>
<comment type="similarity">
    <text evidence="2">Belongs to the major facilitator superfamily. Sugar transporter (TC 2.A.1.1) family.</text>
</comment>
<organism evidence="9 10">
    <name type="scientific">Colletotrichum karsti</name>
    <dbReference type="NCBI Taxonomy" id="1095194"/>
    <lineage>
        <taxon>Eukaryota</taxon>
        <taxon>Fungi</taxon>
        <taxon>Dikarya</taxon>
        <taxon>Ascomycota</taxon>
        <taxon>Pezizomycotina</taxon>
        <taxon>Sordariomycetes</taxon>
        <taxon>Hypocreomycetidae</taxon>
        <taxon>Glomerellales</taxon>
        <taxon>Glomerellaceae</taxon>
        <taxon>Colletotrichum</taxon>
        <taxon>Colletotrichum boninense species complex</taxon>
    </lineage>
</organism>
<dbReference type="GO" id="GO:0016020">
    <property type="term" value="C:membrane"/>
    <property type="evidence" value="ECO:0007669"/>
    <property type="project" value="UniProtKB-SubCell"/>
</dbReference>
<sequence length="492" mass="54257">MRYDGSLDQGQEKGPDIEPSVVREQLGNGTAVTITHTRWWKDRGLRSLNMRLLAIFLTPLMIGYDGTLIGSLLSMPRWYRDLGLSPEDGSLVGLMGAGYAFGAMIAFPVFSWAADTFGRRLVIMLGDVIVLGAGSMLVASSSPVLLTEIAHPRQRSLLVAGYGSLFFVGSIVVAWVSFDSLYTPTEWSWRIPTLLQIIPPALQLPLTAMVPESPRWLVSQNRHEEARNMLVRFHANGRSDDGDEGVATEYAMIRRAIELDRRGTAGWLAWIRGPGNRRRLLLVVSCTVFGSWSGGSIINVYLSMALRKVGITSPAQQTGINGGLQVFNLCAALLGAGLADRLGRRPLFLASAVVMLLAMVGFTVATEQFVERAQPASGVALVVMVFLFQFGYDLGYAPLTPMYISEICAYHLRAKAMALHYFFMYAFSAVGLYANPVALQALSWRYYIVYVGILVFEVAFTYFMFPETKGYTLEEVSAIFDKGDSEFSRAHT</sequence>
<evidence type="ECO:0000256" key="5">
    <source>
        <dbReference type="ARBA" id="ARBA00022989"/>
    </source>
</evidence>
<dbReference type="InterPro" id="IPR020846">
    <property type="entry name" value="MFS_dom"/>
</dbReference>
<evidence type="ECO:0000256" key="1">
    <source>
        <dbReference type="ARBA" id="ARBA00004141"/>
    </source>
</evidence>